<accession>H8FP53</accession>
<dbReference type="AlphaFoldDB" id="H8FP53"/>
<dbReference type="STRING" id="1150626.PHAMO_180110"/>
<sequence>MRSALNQSSSISRLLSGTSVLFQGEQCKGRARKTTVFTADDLQFAVAISQCLAGMARETVGGIRGLAKKIDVDPRTLQGWIAMEALPRLTEARRIAKSCPPFADLLAREMGLPLDTITASDVADLRRSVDTAARVVERLAGPNQLALI</sequence>
<name>H8FP53_MAGML</name>
<keyword evidence="2" id="KW-1185">Reference proteome</keyword>
<evidence type="ECO:0000313" key="2">
    <source>
        <dbReference type="Proteomes" id="UP000004169"/>
    </source>
</evidence>
<comment type="caution">
    <text evidence="1">The sequence shown here is derived from an EMBL/GenBank/DDBJ whole genome shotgun (WGS) entry which is preliminary data.</text>
</comment>
<reference evidence="1 2" key="1">
    <citation type="journal article" date="2012" name="J. Bacteriol.">
        <title>Draft Genome Sequence of the Purple Photosynthetic Bacterium Phaeospirillum molischianum DSM120, a Particularly Versatile Bacterium.</title>
        <authorList>
            <person name="Duquesne K."/>
            <person name="Prima V."/>
            <person name="Ji B."/>
            <person name="Rouy Z."/>
            <person name="Medigue C."/>
            <person name="Talla E."/>
            <person name="Sturgis J.N."/>
        </authorList>
    </citation>
    <scope>NUCLEOTIDE SEQUENCE [LARGE SCALE GENOMIC DNA]</scope>
    <source>
        <strain evidence="2">DSM120</strain>
    </source>
</reference>
<gene>
    <name evidence="1" type="ORF">PHAMO_180110</name>
</gene>
<dbReference type="RefSeq" id="WP_002726148.1">
    <property type="nucleotide sequence ID" value="NZ_CAHP01000010.1"/>
</dbReference>
<dbReference type="EMBL" id="CAHP01000010">
    <property type="protein sequence ID" value="CCG40141.1"/>
    <property type="molecule type" value="Genomic_DNA"/>
</dbReference>
<dbReference type="Proteomes" id="UP000004169">
    <property type="component" value="Unassembled WGS sequence"/>
</dbReference>
<organism evidence="1 2">
    <name type="scientific">Magnetospirillum molischianum DSM 120</name>
    <dbReference type="NCBI Taxonomy" id="1150626"/>
    <lineage>
        <taxon>Bacteria</taxon>
        <taxon>Pseudomonadati</taxon>
        <taxon>Pseudomonadota</taxon>
        <taxon>Alphaproteobacteria</taxon>
        <taxon>Rhodospirillales</taxon>
        <taxon>Rhodospirillaceae</taxon>
        <taxon>Magnetospirillum</taxon>
    </lineage>
</organism>
<proteinExistence type="predicted"/>
<protein>
    <submittedName>
        <fullName evidence="1">Uncharacterized protein</fullName>
    </submittedName>
</protein>
<evidence type="ECO:0000313" key="1">
    <source>
        <dbReference type="EMBL" id="CCG40141.1"/>
    </source>
</evidence>